<proteinExistence type="predicted"/>
<evidence type="ECO:0000256" key="5">
    <source>
        <dbReference type="ARBA" id="ARBA00023010"/>
    </source>
</evidence>
<dbReference type="FunFam" id="2.30.29.30:FF:000245">
    <property type="entry name" value="Ran-binding protein 1 b"/>
    <property type="match status" value="1"/>
</dbReference>
<evidence type="ECO:0000256" key="6">
    <source>
        <dbReference type="ARBA" id="ARBA00023132"/>
    </source>
</evidence>
<dbReference type="InterPro" id="IPR045255">
    <property type="entry name" value="RanBP1-like"/>
</dbReference>
<dbReference type="InterPro" id="IPR011993">
    <property type="entry name" value="PH-like_dom_sf"/>
</dbReference>
<evidence type="ECO:0000256" key="8">
    <source>
        <dbReference type="SAM" id="MobiDB-lite"/>
    </source>
</evidence>
<evidence type="ECO:0000313" key="11">
    <source>
        <dbReference type="Proteomes" id="UP001058974"/>
    </source>
</evidence>
<feature type="region of interest" description="Disordered" evidence="8">
    <location>
        <begin position="1"/>
        <end position="24"/>
    </location>
</feature>
<dbReference type="GO" id="GO:0051028">
    <property type="term" value="P:mRNA transport"/>
    <property type="evidence" value="ECO:0007669"/>
    <property type="project" value="UniProtKB-KW"/>
</dbReference>
<keyword evidence="11" id="KW-1185">Reference proteome</keyword>
<keyword evidence="4" id="KW-0653">Protein transport</keyword>
<evidence type="ECO:0000256" key="3">
    <source>
        <dbReference type="ARBA" id="ARBA00022816"/>
    </source>
</evidence>
<gene>
    <name evidence="10" type="ORF">KIW84_012648</name>
</gene>
<protein>
    <submittedName>
        <fullName evidence="10">Ran-binding protein 1 c</fullName>
    </submittedName>
</protein>
<dbReference type="OrthoDB" id="2357150at2759"/>
<keyword evidence="5" id="KW-0811">Translocation</keyword>
<evidence type="ECO:0000256" key="7">
    <source>
        <dbReference type="ARBA" id="ARBA00023242"/>
    </source>
</evidence>
<dbReference type="PANTHER" id="PTHR23138">
    <property type="entry name" value="RAN BINDING PROTEIN"/>
    <property type="match status" value="1"/>
</dbReference>
<keyword evidence="3" id="KW-0509">mRNA transport</keyword>
<dbReference type="GO" id="GO:0015031">
    <property type="term" value="P:protein transport"/>
    <property type="evidence" value="ECO:0007669"/>
    <property type="project" value="UniProtKB-KW"/>
</dbReference>
<dbReference type="SUPFAM" id="SSF50729">
    <property type="entry name" value="PH domain-like"/>
    <property type="match status" value="1"/>
</dbReference>
<feature type="compositionally biased region" description="Acidic residues" evidence="8">
    <location>
        <begin position="11"/>
        <end position="21"/>
    </location>
</feature>
<organism evidence="10 11">
    <name type="scientific">Pisum sativum</name>
    <name type="common">Garden pea</name>
    <name type="synonym">Lathyrus oleraceus</name>
    <dbReference type="NCBI Taxonomy" id="3888"/>
    <lineage>
        <taxon>Eukaryota</taxon>
        <taxon>Viridiplantae</taxon>
        <taxon>Streptophyta</taxon>
        <taxon>Embryophyta</taxon>
        <taxon>Tracheophyta</taxon>
        <taxon>Spermatophyta</taxon>
        <taxon>Magnoliopsida</taxon>
        <taxon>eudicotyledons</taxon>
        <taxon>Gunneridae</taxon>
        <taxon>Pentapetalae</taxon>
        <taxon>rosids</taxon>
        <taxon>fabids</taxon>
        <taxon>Fabales</taxon>
        <taxon>Fabaceae</taxon>
        <taxon>Papilionoideae</taxon>
        <taxon>50 kb inversion clade</taxon>
        <taxon>NPAAA clade</taxon>
        <taxon>Hologalegina</taxon>
        <taxon>IRL clade</taxon>
        <taxon>Fabeae</taxon>
        <taxon>Lathyrus</taxon>
    </lineage>
</organism>
<feature type="region of interest" description="Disordered" evidence="8">
    <location>
        <begin position="182"/>
        <end position="225"/>
    </location>
</feature>
<dbReference type="EMBL" id="JAMSHJ010000001">
    <property type="protein sequence ID" value="KAI5444112.1"/>
    <property type="molecule type" value="Genomic_DNA"/>
</dbReference>
<dbReference type="SMART" id="SM00160">
    <property type="entry name" value="RanBD"/>
    <property type="match status" value="1"/>
</dbReference>
<feature type="domain" description="RanBD1" evidence="9">
    <location>
        <begin position="24"/>
        <end position="159"/>
    </location>
</feature>
<keyword evidence="7" id="KW-0539">Nucleus</keyword>
<comment type="subcellular location">
    <subcellularLocation>
        <location evidence="1">Nucleus</location>
        <location evidence="1">Nuclear pore complex</location>
    </subcellularLocation>
</comment>
<dbReference type="Gramene" id="Psat01G0264800-T1">
    <property type="protein sequence ID" value="KAI5444112.1"/>
    <property type="gene ID" value="KIW84_012648"/>
</dbReference>
<evidence type="ECO:0000256" key="1">
    <source>
        <dbReference type="ARBA" id="ARBA00004567"/>
    </source>
</evidence>
<dbReference type="GO" id="GO:0005737">
    <property type="term" value="C:cytoplasm"/>
    <property type="evidence" value="ECO:0007669"/>
    <property type="project" value="TreeGrafter"/>
</dbReference>
<dbReference type="InterPro" id="IPR000156">
    <property type="entry name" value="Ran_bind_dom"/>
</dbReference>
<evidence type="ECO:0000256" key="4">
    <source>
        <dbReference type="ARBA" id="ARBA00022927"/>
    </source>
</evidence>
<reference evidence="10 11" key="1">
    <citation type="journal article" date="2022" name="Nat. Genet.">
        <title>Improved pea reference genome and pan-genome highlight genomic features and evolutionary characteristics.</title>
        <authorList>
            <person name="Yang T."/>
            <person name="Liu R."/>
            <person name="Luo Y."/>
            <person name="Hu S."/>
            <person name="Wang D."/>
            <person name="Wang C."/>
            <person name="Pandey M.K."/>
            <person name="Ge S."/>
            <person name="Xu Q."/>
            <person name="Li N."/>
            <person name="Li G."/>
            <person name="Huang Y."/>
            <person name="Saxena R.K."/>
            <person name="Ji Y."/>
            <person name="Li M."/>
            <person name="Yan X."/>
            <person name="He Y."/>
            <person name="Liu Y."/>
            <person name="Wang X."/>
            <person name="Xiang C."/>
            <person name="Varshney R.K."/>
            <person name="Ding H."/>
            <person name="Gao S."/>
            <person name="Zong X."/>
        </authorList>
    </citation>
    <scope>NUCLEOTIDE SEQUENCE [LARGE SCALE GENOMIC DNA]</scope>
    <source>
        <strain evidence="10 11">cv. Zhongwan 6</strain>
    </source>
</reference>
<dbReference type="CDD" id="cd13179">
    <property type="entry name" value="RanBD_RanBP1"/>
    <property type="match status" value="1"/>
</dbReference>
<evidence type="ECO:0000313" key="10">
    <source>
        <dbReference type="EMBL" id="KAI5444112.1"/>
    </source>
</evidence>
<evidence type="ECO:0000259" key="9">
    <source>
        <dbReference type="PROSITE" id="PS50196"/>
    </source>
</evidence>
<dbReference type="Gene3D" id="2.30.29.30">
    <property type="entry name" value="Pleckstrin-homology domain (PH domain)/Phosphotyrosine-binding domain (PTB)"/>
    <property type="match status" value="1"/>
</dbReference>
<dbReference type="Pfam" id="PF00638">
    <property type="entry name" value="Ran_BP1"/>
    <property type="match status" value="1"/>
</dbReference>
<dbReference type="GO" id="GO:0005096">
    <property type="term" value="F:GTPase activator activity"/>
    <property type="evidence" value="ECO:0007669"/>
    <property type="project" value="TreeGrafter"/>
</dbReference>
<dbReference type="Gramene" id="Psat0s904g0160.1">
    <property type="protein sequence ID" value="Psat0s904g0160.1.cds"/>
    <property type="gene ID" value="Psat0s904g0160"/>
</dbReference>
<keyword evidence="6" id="KW-0906">Nuclear pore complex</keyword>
<keyword evidence="2" id="KW-0813">Transport</keyword>
<dbReference type="AlphaFoldDB" id="A0A9D5BI24"/>
<dbReference type="PANTHER" id="PTHR23138:SF177">
    <property type="entry name" value="RAN-BINDING PROTEIN 1 HOMOLOG B"/>
    <property type="match status" value="1"/>
</dbReference>
<dbReference type="InterPro" id="IPR045256">
    <property type="entry name" value="RanBP1_RanBD"/>
</dbReference>
<dbReference type="GO" id="GO:0006913">
    <property type="term" value="P:nucleocytoplasmic transport"/>
    <property type="evidence" value="ECO:0007669"/>
    <property type="project" value="InterPro"/>
</dbReference>
<dbReference type="GO" id="GO:0005643">
    <property type="term" value="C:nuclear pore"/>
    <property type="evidence" value="ECO:0007669"/>
    <property type="project" value="UniProtKB-SubCell"/>
</dbReference>
<dbReference type="Gramene" id="PSAT_LOCUS5788_t1">
    <property type="protein sequence ID" value="CAL5185362.1"/>
    <property type="gene ID" value="PSAT_LOCUS5788"/>
</dbReference>
<dbReference type="PROSITE" id="PS50196">
    <property type="entry name" value="RANBD1"/>
    <property type="match status" value="1"/>
</dbReference>
<evidence type="ECO:0000256" key="2">
    <source>
        <dbReference type="ARBA" id="ARBA00022448"/>
    </source>
</evidence>
<accession>A0A9D5BI24</accession>
<name>A0A9D5BI24_PEA</name>
<feature type="compositionally biased region" description="Basic and acidic residues" evidence="8">
    <location>
        <begin position="1"/>
        <end position="10"/>
    </location>
</feature>
<sequence>MSTSTDHHEEEDVPAGEDEDTGAQVAPIVRLEEVAVSTGEEEEEAILDLKAKLYRFDKEGNQWKERGAGTVKFLKHKVTGKVRLLMRQSKILKICANHLILPNMTVQEHAGNEKSCVWHARDYADGELKDELFCIRFASIENCKNFIETFHEIADSLKKEENEEVTAAAELLVKLSVDLKSDAEKKDEEKKDEEKPEDKTKEPESAPEKEKGDSEKEVKESGSSD</sequence>
<comment type="caution">
    <text evidence="10">The sequence shown here is derived from an EMBL/GenBank/DDBJ whole genome shotgun (WGS) entry which is preliminary data.</text>
</comment>
<dbReference type="Proteomes" id="UP001058974">
    <property type="component" value="Chromosome 1"/>
</dbReference>